<sequence>MPPRRKPTAAFTYFTTPQYPSDDEDDTLPPILPAPTRPANLVGQRHTIFNQVGQGPNTRNVYMLSIPSPTAPPALHRSDHESNWNMEPPAPAIDFFELYPFADPSYQHAMDVMDPEVVPRRRTKSDHPLLNWIPGIDLFMREILRLEGRGDHCKTDICPLCETSGAVYRCSDCFGGGLYCQGCMVYLHSRTPLHRLKMWNGLFFENVTLKSLGLRVQLGHDANTTCSNPDSSFADTFTVIDNTAIHSISLDFCACQTAQLKPVQLLRASWYPATTTDPRTAATFRVLEHFHLLTFESKVSGFEQYHTLSRATDNTGTIPVPDRYPAFMCMVREWRHIKLLKRTGCGHHSGGPRPEAGQCAVMCPACPQPGRNLPEDWAQDGPNQWKYALFLALDANFRLKRKAVSGDAVDPSLNRGCAYFVEEGAYKTHLAAYGPQEEEKSTCMNHDAVKSANKATAGLAATGAGTVDCACHNMKRPMAVGDLQVGERYCNMDYIFLSGLLSTALLILHISYDICCQWSVNLWTRMAAFPEPWRIDTTSVKWTYLVPKFHLPAHVEKCQTAYSFNYTPGVGRTDGEVPERGWADINAAATSTKEMGPGSRRDTLDDHFGDWNHKIIVAMAPTILRKIKTAVPERADHVWAFEELTGNIKPESVAEFTVAVEAWEADRAQPNLFVSLTEVVTENDVKLALAREEAIEILRGSGIMHHSLPPSVLITAGLELELHQRRLHLAVAELNENSTTVHQAKVQQRENALRRKIEAWIKIQEIYMPATAILRLRAEAAALEGAEPVAASSILLLLPSSLPTGTPIDVKFQDYEWRLRTAQATDVLYSLRQHLRLQAHLVNFKYRFDRGQHENLRSNDTIKRLRVKVDESAERYRMARKALAQLAPALAKTGWASVLPILRDEDVRQMAQGLEGDTEGKRTLSWIWTSKGIGGDRDSADDGVQEELRIEWCKARARAMRWSEEVLLLVEEMRRIIAYHTWHADWWEQQAVACTDLSPEEAEGAIAYAFRQSHIRLAIRDYCLKSWANVEEYVALGLE</sequence>
<evidence type="ECO:0000259" key="2">
    <source>
        <dbReference type="Pfam" id="PF18803"/>
    </source>
</evidence>
<reference evidence="3 4" key="1">
    <citation type="journal article" date="2016" name="Mol. Biol. Evol.">
        <title>Comparative Genomics of Early-Diverging Mushroom-Forming Fungi Provides Insights into the Origins of Lignocellulose Decay Capabilities.</title>
        <authorList>
            <person name="Nagy L.G."/>
            <person name="Riley R."/>
            <person name="Tritt A."/>
            <person name="Adam C."/>
            <person name="Daum C."/>
            <person name="Floudas D."/>
            <person name="Sun H."/>
            <person name="Yadav J.S."/>
            <person name="Pangilinan J."/>
            <person name="Larsson K.H."/>
            <person name="Matsuura K."/>
            <person name="Barry K."/>
            <person name="Labutti K."/>
            <person name="Kuo R."/>
            <person name="Ohm R.A."/>
            <person name="Bhattacharya S.S."/>
            <person name="Shirouzu T."/>
            <person name="Yoshinaga Y."/>
            <person name="Martin F.M."/>
            <person name="Grigoriev I.V."/>
            <person name="Hibbett D.S."/>
        </authorList>
    </citation>
    <scope>NUCLEOTIDE SEQUENCE [LARGE SCALE GENOMIC DNA]</scope>
    <source>
        <strain evidence="3 4">CBS 109695</strain>
    </source>
</reference>
<feature type="domain" description="CxC2-like cysteine cluster KDZ transposase-associated" evidence="2">
    <location>
        <begin position="209"/>
        <end position="316"/>
    </location>
</feature>
<evidence type="ECO:0000313" key="3">
    <source>
        <dbReference type="EMBL" id="KZP31880.1"/>
    </source>
</evidence>
<feature type="region of interest" description="Disordered" evidence="1">
    <location>
        <begin position="1"/>
        <end position="25"/>
    </location>
</feature>
<dbReference type="PANTHER" id="PTHR33096">
    <property type="entry name" value="CXC2 DOMAIN-CONTAINING PROTEIN"/>
    <property type="match status" value="1"/>
</dbReference>
<dbReference type="CDD" id="cd19757">
    <property type="entry name" value="Bbox1"/>
    <property type="match status" value="1"/>
</dbReference>
<dbReference type="OrthoDB" id="2793259at2759"/>
<dbReference type="Pfam" id="PF18803">
    <property type="entry name" value="CxC2"/>
    <property type="match status" value="1"/>
</dbReference>
<dbReference type="AlphaFoldDB" id="A0A166UNX6"/>
<dbReference type="Proteomes" id="UP000076532">
    <property type="component" value="Unassembled WGS sequence"/>
</dbReference>
<evidence type="ECO:0000256" key="1">
    <source>
        <dbReference type="SAM" id="MobiDB-lite"/>
    </source>
</evidence>
<dbReference type="InterPro" id="IPR041457">
    <property type="entry name" value="CxC2_KDZ-assoc"/>
</dbReference>
<name>A0A166UNX6_9AGAM</name>
<dbReference type="STRING" id="436010.A0A166UNX6"/>
<dbReference type="EMBL" id="KV417487">
    <property type="protein sequence ID" value="KZP31880.1"/>
    <property type="molecule type" value="Genomic_DNA"/>
</dbReference>
<gene>
    <name evidence="3" type="ORF">FIBSPDRAFT_907462</name>
</gene>
<organism evidence="3 4">
    <name type="scientific">Athelia psychrophila</name>
    <dbReference type="NCBI Taxonomy" id="1759441"/>
    <lineage>
        <taxon>Eukaryota</taxon>
        <taxon>Fungi</taxon>
        <taxon>Dikarya</taxon>
        <taxon>Basidiomycota</taxon>
        <taxon>Agaricomycotina</taxon>
        <taxon>Agaricomycetes</taxon>
        <taxon>Agaricomycetidae</taxon>
        <taxon>Atheliales</taxon>
        <taxon>Atheliaceae</taxon>
        <taxon>Athelia</taxon>
    </lineage>
</organism>
<dbReference type="PANTHER" id="PTHR33096:SF1">
    <property type="entry name" value="CXC1-LIKE CYSTEINE CLUSTER ASSOCIATED WITH KDZ TRANSPOSASES DOMAIN-CONTAINING PROTEIN"/>
    <property type="match status" value="1"/>
</dbReference>
<protein>
    <recommendedName>
        <fullName evidence="2">CxC2-like cysteine cluster KDZ transposase-associated domain-containing protein</fullName>
    </recommendedName>
</protein>
<accession>A0A166UNX6</accession>
<dbReference type="Pfam" id="PF18758">
    <property type="entry name" value="KDZ"/>
    <property type="match status" value="1"/>
</dbReference>
<keyword evidence="4" id="KW-1185">Reference proteome</keyword>
<dbReference type="InterPro" id="IPR040521">
    <property type="entry name" value="KDZ"/>
</dbReference>
<proteinExistence type="predicted"/>
<evidence type="ECO:0000313" key="4">
    <source>
        <dbReference type="Proteomes" id="UP000076532"/>
    </source>
</evidence>